<proteinExistence type="predicted"/>
<dbReference type="RefSeq" id="WP_095585942.1">
    <property type="nucleotide sequence ID" value="NZ_MRVZ01000012.1"/>
</dbReference>
<evidence type="ECO:0008006" key="3">
    <source>
        <dbReference type="Google" id="ProtNLM"/>
    </source>
</evidence>
<accession>A0A2A2CG67</accession>
<evidence type="ECO:0000313" key="1">
    <source>
        <dbReference type="EMBL" id="PAU25736.1"/>
    </source>
</evidence>
<dbReference type="Proteomes" id="UP000218543">
    <property type="component" value="Unassembled WGS sequence"/>
</dbReference>
<comment type="caution">
    <text evidence="1">The sequence shown here is derived from an EMBL/GenBank/DDBJ whole genome shotgun (WGS) entry which is preliminary data.</text>
</comment>
<reference evidence="1 2" key="1">
    <citation type="submission" date="2016-12" db="EMBL/GenBank/DDBJ databases">
        <title>Real-Time Genomic Investigation Underlying the Public Health Response to a Shiga Toxin-Producing Escherichia Coli O26:H11 Outbreak in a Nursery.</title>
        <authorList>
            <person name="Ferdous M."/>
            <person name="Moran-Gilad J."/>
            <person name="Rossen J.W."/>
            <person name="Gdalevich M."/>
        </authorList>
    </citation>
    <scope>NUCLEOTIDE SEQUENCE [LARGE SCALE GENOMIC DNA]</scope>
    <source>
        <strain evidence="1 2">STEC 514-2</strain>
    </source>
</reference>
<evidence type="ECO:0000313" key="2">
    <source>
        <dbReference type="Proteomes" id="UP000218543"/>
    </source>
</evidence>
<protein>
    <recommendedName>
        <fullName evidence="3">Major capsid protein</fullName>
    </recommendedName>
</protein>
<gene>
    <name evidence="1" type="ORF">BTQ06_04415</name>
</gene>
<organism evidence="1 2">
    <name type="scientific">Escherichia coli</name>
    <dbReference type="NCBI Taxonomy" id="562"/>
    <lineage>
        <taxon>Bacteria</taxon>
        <taxon>Pseudomonadati</taxon>
        <taxon>Pseudomonadota</taxon>
        <taxon>Gammaproteobacteria</taxon>
        <taxon>Enterobacterales</taxon>
        <taxon>Enterobacteriaceae</taxon>
        <taxon>Escherichia</taxon>
    </lineage>
</organism>
<dbReference type="EMBL" id="MRVZ01000012">
    <property type="protein sequence ID" value="PAU25736.1"/>
    <property type="molecule type" value="Genomic_DNA"/>
</dbReference>
<sequence length="315" mass="35393">MYKSASGYGGLEATPLARIGYYDEIIAQAWEKDFLPEITNSEINERITQCNQMVQFTRQPKVGPWRPYDKNQPLIANQLTPESFCLTICNAAYQDIKFDKMDIARACKQWDAWEASFLDSTYQSLTDMWRSWVLNAMVLEADPGNKGNKAGIRHNISLGQSGAPIMVTPNNITRQFARLKQVLRDRQRWEDDKMFVIVPTALNEILSVSPYANVAAMGECKPCSQAIDGFMPHKLFGFNPIESSHVPSFVDATGELTYYIIAGHRDAFGFAADIIEGRLVEPSRNFGVEYQMLAAWGGKAIYPDALAVGYWAFGD</sequence>
<name>A0A2A2CG67_ECOLX</name>
<dbReference type="AlphaFoldDB" id="A0A2A2CG67"/>